<dbReference type="HOGENOM" id="CLU_071893_2_1_1"/>
<evidence type="ECO:0000256" key="2">
    <source>
        <dbReference type="ARBA" id="ARBA00008187"/>
    </source>
</evidence>
<dbReference type="FunCoup" id="A0A067M7G6">
    <property type="interactions" value="483"/>
</dbReference>
<evidence type="ECO:0000256" key="5">
    <source>
        <dbReference type="ARBA" id="ARBA00023242"/>
    </source>
</evidence>
<evidence type="ECO:0000313" key="10">
    <source>
        <dbReference type="Proteomes" id="UP000027195"/>
    </source>
</evidence>
<accession>A0A067M7G6</accession>
<protein>
    <recommendedName>
        <fullName evidence="3 6">DNA replication complex GINS protein SLD5</fullName>
    </recommendedName>
</protein>
<dbReference type="GO" id="GO:0000811">
    <property type="term" value="C:GINS complex"/>
    <property type="evidence" value="ECO:0007669"/>
    <property type="project" value="UniProtKB-UniRule"/>
</dbReference>
<dbReference type="PIRSF" id="PIRSF007764">
    <property type="entry name" value="Sld5"/>
    <property type="match status" value="1"/>
</dbReference>
<evidence type="ECO:0000259" key="7">
    <source>
        <dbReference type="Pfam" id="PF05916"/>
    </source>
</evidence>
<dbReference type="CDD" id="cd21692">
    <property type="entry name" value="GINS_B_Sld5"/>
    <property type="match status" value="1"/>
</dbReference>
<comment type="subcellular location">
    <subcellularLocation>
        <location evidence="1 6">Nucleus</location>
    </subcellularLocation>
</comment>
<dbReference type="InterPro" id="IPR021151">
    <property type="entry name" value="GINS_A"/>
</dbReference>
<dbReference type="SUPFAM" id="SSF158573">
    <property type="entry name" value="GINS helical bundle-like"/>
    <property type="match status" value="1"/>
</dbReference>
<evidence type="ECO:0000313" key="9">
    <source>
        <dbReference type="EMBL" id="KDQ07792.1"/>
    </source>
</evidence>
<name>A0A067M7G6_BOTB1</name>
<dbReference type="SUPFAM" id="SSF160059">
    <property type="entry name" value="PriA/YqbF domain"/>
    <property type="match status" value="1"/>
</dbReference>
<dbReference type="CDD" id="cd11711">
    <property type="entry name" value="GINS_A_Sld5"/>
    <property type="match status" value="1"/>
</dbReference>
<dbReference type="OrthoDB" id="338231at2759"/>
<dbReference type="PANTHER" id="PTHR21206:SF0">
    <property type="entry name" value="DNA REPLICATION COMPLEX GINS PROTEIN SLD5"/>
    <property type="match status" value="1"/>
</dbReference>
<dbReference type="Proteomes" id="UP000027195">
    <property type="component" value="Unassembled WGS sequence"/>
</dbReference>
<dbReference type="STRING" id="930990.A0A067M7G6"/>
<gene>
    <name evidence="9" type="ORF">BOTBODRAFT_647737</name>
</gene>
<sequence length="227" mass="26433">MDYSDDFDAVRATSSTAWEDETEDIGQTSLQRLTRWWINERGAPDILVWQAQLVEELLDSLHNQATMVQHIRSDPRTSEQEHFRVVLVQTEMERVKFLIRSYLRVRIHKIEKYAGYIMREPGVQVKLSSGELTHAQKYYDLISKYFHSSALEGLPENMRSLDEQLPNGRSMITEPDKDRGVFVRARKKCENVRLPNGDSLTIEKGSIHLLRYRTVEDLVARAEVELI</sequence>
<dbReference type="EMBL" id="KL198100">
    <property type="protein sequence ID" value="KDQ07792.1"/>
    <property type="molecule type" value="Genomic_DNA"/>
</dbReference>
<dbReference type="GO" id="GO:0000727">
    <property type="term" value="P:double-strand break repair via break-induced replication"/>
    <property type="evidence" value="ECO:0007669"/>
    <property type="project" value="TreeGrafter"/>
</dbReference>
<keyword evidence="4 6" id="KW-0235">DNA replication</keyword>
<dbReference type="Pfam" id="PF16922">
    <property type="entry name" value="SLD5_C"/>
    <property type="match status" value="1"/>
</dbReference>
<dbReference type="GO" id="GO:0006261">
    <property type="term" value="P:DNA-templated DNA replication"/>
    <property type="evidence" value="ECO:0007669"/>
    <property type="project" value="InterPro"/>
</dbReference>
<dbReference type="InterPro" id="IPR038749">
    <property type="entry name" value="Sld5_GINS_A"/>
</dbReference>
<reference evidence="10" key="1">
    <citation type="journal article" date="2014" name="Proc. Natl. Acad. Sci. U.S.A.">
        <title>Extensive sampling of basidiomycete genomes demonstrates inadequacy of the white-rot/brown-rot paradigm for wood decay fungi.</title>
        <authorList>
            <person name="Riley R."/>
            <person name="Salamov A.A."/>
            <person name="Brown D.W."/>
            <person name="Nagy L.G."/>
            <person name="Floudas D."/>
            <person name="Held B.W."/>
            <person name="Levasseur A."/>
            <person name="Lombard V."/>
            <person name="Morin E."/>
            <person name="Otillar R."/>
            <person name="Lindquist E.A."/>
            <person name="Sun H."/>
            <person name="LaButti K.M."/>
            <person name="Schmutz J."/>
            <person name="Jabbour D."/>
            <person name="Luo H."/>
            <person name="Baker S.E."/>
            <person name="Pisabarro A.G."/>
            <person name="Walton J.D."/>
            <person name="Blanchette R.A."/>
            <person name="Henrissat B."/>
            <person name="Martin F."/>
            <person name="Cullen D."/>
            <person name="Hibbett D.S."/>
            <person name="Grigoriev I.V."/>
        </authorList>
    </citation>
    <scope>NUCLEOTIDE SEQUENCE [LARGE SCALE GENOMIC DNA]</scope>
    <source>
        <strain evidence="10">FD-172 SS1</strain>
    </source>
</reference>
<evidence type="ECO:0000259" key="8">
    <source>
        <dbReference type="Pfam" id="PF16922"/>
    </source>
</evidence>
<dbReference type="AlphaFoldDB" id="A0A067M7G6"/>
<evidence type="ECO:0000256" key="1">
    <source>
        <dbReference type="ARBA" id="ARBA00004123"/>
    </source>
</evidence>
<proteinExistence type="inferred from homology"/>
<dbReference type="PANTHER" id="PTHR21206">
    <property type="entry name" value="SLD5 PROTEIN"/>
    <property type="match status" value="1"/>
</dbReference>
<organism evidence="9 10">
    <name type="scientific">Botryobasidium botryosum (strain FD-172 SS1)</name>
    <dbReference type="NCBI Taxonomy" id="930990"/>
    <lineage>
        <taxon>Eukaryota</taxon>
        <taxon>Fungi</taxon>
        <taxon>Dikarya</taxon>
        <taxon>Basidiomycota</taxon>
        <taxon>Agaricomycotina</taxon>
        <taxon>Agaricomycetes</taxon>
        <taxon>Cantharellales</taxon>
        <taxon>Botryobasidiaceae</taxon>
        <taxon>Botryobasidium</taxon>
    </lineage>
</organism>
<comment type="similarity">
    <text evidence="2 6">Belongs to the GINS4/SLD5 family.</text>
</comment>
<keyword evidence="10" id="KW-1185">Reference proteome</keyword>
<keyword evidence="5 6" id="KW-0539">Nucleus</keyword>
<feature type="domain" description="GINS subunit" evidence="7">
    <location>
        <begin position="68"/>
        <end position="148"/>
    </location>
</feature>
<evidence type="ECO:0000256" key="4">
    <source>
        <dbReference type="ARBA" id="ARBA00022705"/>
    </source>
</evidence>
<dbReference type="InterPro" id="IPR008591">
    <property type="entry name" value="GINS_Sld5"/>
</dbReference>
<evidence type="ECO:0000256" key="3">
    <source>
        <dbReference type="ARBA" id="ARBA00014804"/>
    </source>
</evidence>
<feature type="domain" description="DNA replication complex GINS protein SLD5 C-terminal" evidence="8">
    <location>
        <begin position="175"/>
        <end position="227"/>
    </location>
</feature>
<dbReference type="Gene3D" id="1.20.58.1030">
    <property type="match status" value="1"/>
</dbReference>
<dbReference type="InterPro" id="IPR036224">
    <property type="entry name" value="GINS_bundle-like_dom_sf"/>
</dbReference>
<evidence type="ECO:0000256" key="6">
    <source>
        <dbReference type="PIRNR" id="PIRNR007764"/>
    </source>
</evidence>
<dbReference type="Pfam" id="PF05916">
    <property type="entry name" value="Sld5"/>
    <property type="match status" value="1"/>
</dbReference>
<dbReference type="InParanoid" id="A0A067M7G6"/>
<comment type="function">
    <text evidence="6">The GINS complex plays an essential role in the initiation of DNA replication.</text>
</comment>
<dbReference type="InterPro" id="IPR031633">
    <property type="entry name" value="SLD5_C"/>
</dbReference>